<sequence length="377" mass="43743">MILEGYGIEILVNNNIPLREYSEPYETSKEQITTKSSLIHDIKTNKCYESDKTVFVAVPKPGMEFTVKLWADSAKWKTYRAHVYIDGTWDHVSYTLTDTHSTIIDYFINESDKNKYNFLFAPSLWADDDSNVNLKENKSHGFGSISVEFFEAEWTLKENEKPSINDFNDSSSLLYDTQFEESPLSEEGKLAIKRADHNSIVGIGAYYGWKSADKPSAVLTVHYRPKEWLKSRGLTPDPLYSRLSPDPLSESGSSENEIEKINESEDEIERGREQLKKNRSRKRKRDKRITKNNHRNINKSIEKCNGKRVDNSRKDNSRKDRKVSNTPNVKFARYFEEIIEETKFIDIEAGLNNPTEEIRQNKKLREIIEILDSDDDD</sequence>
<gene>
    <name evidence="2" type="ORF">RirG_050380</name>
</gene>
<protein>
    <submittedName>
        <fullName evidence="2">Uncharacterized protein</fullName>
    </submittedName>
</protein>
<evidence type="ECO:0000313" key="2">
    <source>
        <dbReference type="EMBL" id="EXX74517.1"/>
    </source>
</evidence>
<feature type="compositionally biased region" description="Basic residues" evidence="1">
    <location>
        <begin position="277"/>
        <end position="297"/>
    </location>
</feature>
<dbReference type="AlphaFoldDB" id="A0A015JYA5"/>
<feature type="region of interest" description="Disordered" evidence="1">
    <location>
        <begin position="234"/>
        <end position="324"/>
    </location>
</feature>
<comment type="caution">
    <text evidence="2">The sequence shown here is derived from an EMBL/GenBank/DDBJ whole genome shotgun (WGS) entry which is preliminary data.</text>
</comment>
<dbReference type="Proteomes" id="UP000022910">
    <property type="component" value="Unassembled WGS sequence"/>
</dbReference>
<dbReference type="HOGENOM" id="CLU_883236_0_0_1"/>
<dbReference type="OrthoDB" id="2426095at2759"/>
<keyword evidence="3" id="KW-1185">Reference proteome</keyword>
<name>A0A015JYA5_RHIIW</name>
<evidence type="ECO:0000256" key="1">
    <source>
        <dbReference type="SAM" id="MobiDB-lite"/>
    </source>
</evidence>
<accession>A0A015JYA5</accession>
<feature type="compositionally biased region" description="Basic and acidic residues" evidence="1">
    <location>
        <begin position="300"/>
        <end position="318"/>
    </location>
</feature>
<feature type="compositionally biased region" description="Basic and acidic residues" evidence="1">
    <location>
        <begin position="257"/>
        <end position="276"/>
    </location>
</feature>
<dbReference type="EMBL" id="JEMT01012847">
    <property type="protein sequence ID" value="EXX74517.1"/>
    <property type="molecule type" value="Genomic_DNA"/>
</dbReference>
<reference evidence="2 3" key="1">
    <citation type="submission" date="2014-02" db="EMBL/GenBank/DDBJ databases">
        <title>Single nucleus genome sequencing reveals high similarity among nuclei of an endomycorrhizal fungus.</title>
        <authorList>
            <person name="Lin K."/>
            <person name="Geurts R."/>
            <person name="Zhang Z."/>
            <person name="Limpens E."/>
            <person name="Saunders D.G."/>
            <person name="Mu D."/>
            <person name="Pang E."/>
            <person name="Cao H."/>
            <person name="Cha H."/>
            <person name="Lin T."/>
            <person name="Zhou Q."/>
            <person name="Shang Y."/>
            <person name="Li Y."/>
            <person name="Ivanov S."/>
            <person name="Sharma T."/>
            <person name="Velzen R.V."/>
            <person name="Ruijter N.D."/>
            <person name="Aanen D.K."/>
            <person name="Win J."/>
            <person name="Kamoun S."/>
            <person name="Bisseling T."/>
            <person name="Huang S."/>
        </authorList>
    </citation>
    <scope>NUCLEOTIDE SEQUENCE [LARGE SCALE GENOMIC DNA]</scope>
    <source>
        <strain evidence="3">DAOM197198w</strain>
    </source>
</reference>
<organism evidence="2 3">
    <name type="scientific">Rhizophagus irregularis (strain DAOM 197198w)</name>
    <name type="common">Glomus intraradices</name>
    <dbReference type="NCBI Taxonomy" id="1432141"/>
    <lineage>
        <taxon>Eukaryota</taxon>
        <taxon>Fungi</taxon>
        <taxon>Fungi incertae sedis</taxon>
        <taxon>Mucoromycota</taxon>
        <taxon>Glomeromycotina</taxon>
        <taxon>Glomeromycetes</taxon>
        <taxon>Glomerales</taxon>
        <taxon>Glomeraceae</taxon>
        <taxon>Rhizophagus</taxon>
    </lineage>
</organism>
<evidence type="ECO:0000313" key="3">
    <source>
        <dbReference type="Proteomes" id="UP000022910"/>
    </source>
</evidence>
<proteinExistence type="predicted"/>
<dbReference type="SMR" id="A0A015JYA5"/>